<feature type="signal peptide" evidence="1">
    <location>
        <begin position="1"/>
        <end position="17"/>
    </location>
</feature>
<dbReference type="Proteomes" id="UP000316270">
    <property type="component" value="Chromosome 8"/>
</dbReference>
<protein>
    <submittedName>
        <fullName evidence="2">Uncharacterized protein</fullName>
    </submittedName>
</protein>
<dbReference type="AlphaFoldDB" id="A0A517LBH2"/>
<feature type="chain" id="PRO_5022134788" evidence="1">
    <location>
        <begin position="18"/>
        <end position="156"/>
    </location>
</feature>
<gene>
    <name evidence="2" type="ORF">FKW77_008768</name>
</gene>
<proteinExistence type="predicted"/>
<evidence type="ECO:0000256" key="1">
    <source>
        <dbReference type="SAM" id="SignalP"/>
    </source>
</evidence>
<dbReference type="EMBL" id="CP042192">
    <property type="protein sequence ID" value="QDS72980.1"/>
    <property type="molecule type" value="Genomic_DNA"/>
</dbReference>
<sequence>MHFSITLLFFSITTVLAARDDGSGPGDGGGQGSSMAMSAASSWITGYSLSASPMYPITGLTITTNVNGKDDMTTTSVGTFTISHESGGRSMGMNSTMPAVSMTGTRVPAVTSGSTAASLAATTTGTAAPQVTTNAAVKNAWSAAAGLAAIAGLVMA</sequence>
<evidence type="ECO:0000313" key="3">
    <source>
        <dbReference type="Proteomes" id="UP000316270"/>
    </source>
</evidence>
<accession>A0A517LBH2</accession>
<organism evidence="2 3">
    <name type="scientific">Venturia effusa</name>
    <dbReference type="NCBI Taxonomy" id="50376"/>
    <lineage>
        <taxon>Eukaryota</taxon>
        <taxon>Fungi</taxon>
        <taxon>Dikarya</taxon>
        <taxon>Ascomycota</taxon>
        <taxon>Pezizomycotina</taxon>
        <taxon>Dothideomycetes</taxon>
        <taxon>Pleosporomycetidae</taxon>
        <taxon>Venturiales</taxon>
        <taxon>Venturiaceae</taxon>
        <taxon>Venturia</taxon>
    </lineage>
</organism>
<dbReference type="OrthoDB" id="10542978at2759"/>
<keyword evidence="3" id="KW-1185">Reference proteome</keyword>
<keyword evidence="1" id="KW-0732">Signal</keyword>
<reference evidence="2 3" key="1">
    <citation type="submission" date="2019-07" db="EMBL/GenBank/DDBJ databases">
        <title>Finished genome of Venturia effusa.</title>
        <authorList>
            <person name="Young C.A."/>
            <person name="Cox M.P."/>
            <person name="Ganley A.R.D."/>
            <person name="David W.J."/>
        </authorList>
    </citation>
    <scope>NUCLEOTIDE SEQUENCE [LARGE SCALE GENOMIC DNA]</scope>
    <source>
        <strain evidence="3">albino</strain>
    </source>
</reference>
<name>A0A517LBH2_9PEZI</name>
<evidence type="ECO:0000313" key="2">
    <source>
        <dbReference type="EMBL" id="QDS72980.1"/>
    </source>
</evidence>